<feature type="compositionally biased region" description="Polar residues" evidence="8">
    <location>
        <begin position="125"/>
        <end position="134"/>
    </location>
</feature>
<dbReference type="Pfam" id="PF00400">
    <property type="entry name" value="WD40"/>
    <property type="match status" value="2"/>
</dbReference>
<comment type="similarity">
    <text evidence="2">Belongs to the dynein intermediate chain family.</text>
</comment>
<feature type="compositionally biased region" description="Polar residues" evidence="8">
    <location>
        <begin position="671"/>
        <end position="685"/>
    </location>
</feature>
<keyword evidence="10" id="KW-1185">Reference proteome</keyword>
<evidence type="ECO:0000256" key="2">
    <source>
        <dbReference type="ARBA" id="ARBA00011059"/>
    </source>
</evidence>
<dbReference type="PANTHER" id="PTHR12442:SF22">
    <property type="entry name" value="CYTOPLASMIC DYNEIN 1 INTERMEDIATE CHAIN-RELATED"/>
    <property type="match status" value="1"/>
</dbReference>
<dbReference type="SUPFAM" id="SSF50978">
    <property type="entry name" value="WD40 repeat-like"/>
    <property type="match status" value="1"/>
</dbReference>
<dbReference type="PANTHER" id="PTHR12442">
    <property type="entry name" value="DYNEIN INTERMEDIATE CHAIN"/>
    <property type="match status" value="1"/>
</dbReference>
<dbReference type="PROSITE" id="PS50082">
    <property type="entry name" value="WD_REPEATS_2"/>
    <property type="match status" value="1"/>
</dbReference>
<evidence type="ECO:0000256" key="7">
    <source>
        <dbReference type="PROSITE-ProRule" id="PRU00221"/>
    </source>
</evidence>
<keyword evidence="3" id="KW-0963">Cytoplasm</keyword>
<evidence type="ECO:0000256" key="1">
    <source>
        <dbReference type="ARBA" id="ARBA00004245"/>
    </source>
</evidence>
<evidence type="ECO:0000313" key="9">
    <source>
        <dbReference type="EMBL" id="BES93667.1"/>
    </source>
</evidence>
<feature type="compositionally biased region" description="Low complexity" evidence="8">
    <location>
        <begin position="63"/>
        <end position="77"/>
    </location>
</feature>
<dbReference type="InterPro" id="IPR050687">
    <property type="entry name" value="Dynein_IC"/>
</dbReference>
<dbReference type="InterPro" id="IPR015943">
    <property type="entry name" value="WD40/YVTN_repeat-like_dom_sf"/>
</dbReference>
<organism evidence="9 10">
    <name type="scientific">Nesidiocoris tenuis</name>
    <dbReference type="NCBI Taxonomy" id="355587"/>
    <lineage>
        <taxon>Eukaryota</taxon>
        <taxon>Metazoa</taxon>
        <taxon>Ecdysozoa</taxon>
        <taxon>Arthropoda</taxon>
        <taxon>Hexapoda</taxon>
        <taxon>Insecta</taxon>
        <taxon>Pterygota</taxon>
        <taxon>Neoptera</taxon>
        <taxon>Paraneoptera</taxon>
        <taxon>Hemiptera</taxon>
        <taxon>Heteroptera</taxon>
        <taxon>Panheteroptera</taxon>
        <taxon>Cimicomorpha</taxon>
        <taxon>Miridae</taxon>
        <taxon>Dicyphina</taxon>
        <taxon>Nesidiocoris</taxon>
    </lineage>
</organism>
<dbReference type="Gene3D" id="2.130.10.10">
    <property type="entry name" value="YVTN repeat-like/Quinoprotein amine dehydrogenase"/>
    <property type="match status" value="2"/>
</dbReference>
<evidence type="ECO:0000256" key="3">
    <source>
        <dbReference type="ARBA" id="ARBA00022490"/>
    </source>
</evidence>
<dbReference type="Proteomes" id="UP001307889">
    <property type="component" value="Chromosome 4"/>
</dbReference>
<dbReference type="InterPro" id="IPR001680">
    <property type="entry name" value="WD40_rpt"/>
</dbReference>
<sequence length="685" mass="76653">MSDRKAELEKKKAKLQAIREEKERRRKEREQREAEEAASRKPNPDKDQRKVDEMLSSLGIAPVSDVLSSLSSVQSVSTPDAGSSAATPDASLQPSSHVSSKKKTPQLTSVSVQSTSIPPKETVVYTKQTQTTHASTERDGSDSSSPLKGYYEDWFRPRKAQAFGYYDEYNLNPGLEWEDEFTVLTYDEQAEDEESSLPPLVDGFQSKLPPGILPHGLPKVKDMEPAITSVEQEQQQKKEVKQIRELSDDEKMMIVLSEDFLRCMDRTGRVMERVLAESMDVYTDYTGISNSTDKNDDKVGGKVSISRWFSDERWSRSRCVTSMDWSPQYPELLLASYYSAADSADPDGVCLVWNTKFKKTTPEYVFHCQSPVLSATFARFHPNLILGGTYSGQVVLWDNRVQKRTPIQRTPLSATAHTHPVFCMEVVGTPNAHNLISVSTDGRLCSWSLDMLSQPQEILELQHRQSKAIAVSSMDFPYNDVNNFVLGSEEGAVYSACRHGTKAGVTDTYDGHNGFITGINTHKVQGPVDYSHLFLTSSFDWTIKLWNMKENKAVYSFEDNSDYVCDVGWSPVHPSVFASVDATGRLDLWELNTDTEVPVATATVDQPAALNRLAWSASGSHIAAGDHNGKIHLYDIPEHLYVPRADEWNKLLVTLQELKNNQADDELDKMNLNSGPSSLTSFTSR</sequence>
<keyword evidence="4 7" id="KW-0853">WD repeat</keyword>
<proteinExistence type="inferred from homology"/>
<feature type="compositionally biased region" description="Polar residues" evidence="8">
    <location>
        <begin position="78"/>
        <end position="98"/>
    </location>
</feature>
<evidence type="ECO:0000256" key="5">
    <source>
        <dbReference type="ARBA" id="ARBA00022737"/>
    </source>
</evidence>
<feature type="repeat" description="WD" evidence="7">
    <location>
        <begin position="509"/>
        <end position="556"/>
    </location>
</feature>
<evidence type="ECO:0000256" key="8">
    <source>
        <dbReference type="SAM" id="MobiDB-lite"/>
    </source>
</evidence>
<feature type="compositionally biased region" description="Polar residues" evidence="8">
    <location>
        <begin position="105"/>
        <end position="117"/>
    </location>
</feature>
<evidence type="ECO:0000256" key="4">
    <source>
        <dbReference type="ARBA" id="ARBA00022574"/>
    </source>
</evidence>
<evidence type="ECO:0000313" key="10">
    <source>
        <dbReference type="Proteomes" id="UP001307889"/>
    </source>
</evidence>
<feature type="region of interest" description="Disordered" evidence="8">
    <location>
        <begin position="666"/>
        <end position="685"/>
    </location>
</feature>
<feature type="region of interest" description="Disordered" evidence="8">
    <location>
        <begin position="1"/>
        <end position="148"/>
    </location>
</feature>
<accession>A0ABN7ATD7</accession>
<evidence type="ECO:0000256" key="6">
    <source>
        <dbReference type="ARBA" id="ARBA00023212"/>
    </source>
</evidence>
<name>A0ABN7ATD7_9HEMI</name>
<comment type="subcellular location">
    <subcellularLocation>
        <location evidence="1">Cytoplasm</location>
        <location evidence="1">Cytoskeleton</location>
    </subcellularLocation>
</comment>
<reference evidence="9 10" key="1">
    <citation type="submission" date="2023-09" db="EMBL/GenBank/DDBJ databases">
        <title>Nesidiocoris tenuis whole genome shotgun sequence.</title>
        <authorList>
            <person name="Shibata T."/>
            <person name="Shimoda M."/>
            <person name="Kobayashi T."/>
            <person name="Uehara T."/>
        </authorList>
    </citation>
    <scope>NUCLEOTIDE SEQUENCE [LARGE SCALE GENOMIC DNA]</scope>
    <source>
        <strain evidence="9 10">Japan</strain>
    </source>
</reference>
<keyword evidence="5" id="KW-0677">Repeat</keyword>
<dbReference type="SMART" id="SM00320">
    <property type="entry name" value="WD40"/>
    <property type="match status" value="5"/>
</dbReference>
<feature type="compositionally biased region" description="Basic and acidic residues" evidence="8">
    <location>
        <begin position="17"/>
        <end position="53"/>
    </location>
</feature>
<gene>
    <name evidence="9" type="ORF">NTJ_06477</name>
</gene>
<feature type="compositionally biased region" description="Basic and acidic residues" evidence="8">
    <location>
        <begin position="1"/>
        <end position="10"/>
    </location>
</feature>
<dbReference type="Pfam" id="PF11540">
    <property type="entry name" value="Dynein_IC2"/>
    <property type="match status" value="1"/>
</dbReference>
<protein>
    <submittedName>
        <fullName evidence="9">Intermediate chain</fullName>
    </submittedName>
</protein>
<dbReference type="InterPro" id="IPR025956">
    <property type="entry name" value="DYNC1I1/DYNC1I2"/>
</dbReference>
<keyword evidence="6" id="KW-0206">Cytoskeleton</keyword>
<dbReference type="EMBL" id="AP028912">
    <property type="protein sequence ID" value="BES93667.1"/>
    <property type="molecule type" value="Genomic_DNA"/>
</dbReference>
<dbReference type="InterPro" id="IPR036322">
    <property type="entry name" value="WD40_repeat_dom_sf"/>
</dbReference>